<protein>
    <recommendedName>
        <fullName evidence="3">Phytocyanin domain-containing protein</fullName>
    </recommendedName>
</protein>
<dbReference type="PANTHER" id="PTHR34883">
    <property type="entry name" value="SERINE-RICH PROTEIN, PUTATIVE-RELATED-RELATED"/>
    <property type="match status" value="1"/>
</dbReference>
<organism evidence="1 2">
    <name type="scientific">Amanita thiersii Skay4041</name>
    <dbReference type="NCBI Taxonomy" id="703135"/>
    <lineage>
        <taxon>Eukaryota</taxon>
        <taxon>Fungi</taxon>
        <taxon>Dikarya</taxon>
        <taxon>Basidiomycota</taxon>
        <taxon>Agaricomycotina</taxon>
        <taxon>Agaricomycetes</taxon>
        <taxon>Agaricomycetidae</taxon>
        <taxon>Agaricales</taxon>
        <taxon>Pluteineae</taxon>
        <taxon>Amanitaceae</taxon>
        <taxon>Amanita</taxon>
    </lineage>
</organism>
<reference evidence="1 2" key="1">
    <citation type="submission" date="2014-02" db="EMBL/GenBank/DDBJ databases">
        <title>Transposable element dynamics among asymbiotic and ectomycorrhizal Amanita fungi.</title>
        <authorList>
            <consortium name="DOE Joint Genome Institute"/>
            <person name="Hess J."/>
            <person name="Skrede I."/>
            <person name="Wolfe B."/>
            <person name="LaButti K."/>
            <person name="Ohm R.A."/>
            <person name="Grigoriev I.V."/>
            <person name="Pringle A."/>
        </authorList>
    </citation>
    <scope>NUCLEOTIDE SEQUENCE [LARGE SCALE GENOMIC DNA]</scope>
    <source>
        <strain evidence="1 2">SKay4041</strain>
    </source>
</reference>
<evidence type="ECO:0008006" key="3">
    <source>
        <dbReference type="Google" id="ProtNLM"/>
    </source>
</evidence>
<dbReference type="InterPro" id="IPR008972">
    <property type="entry name" value="Cupredoxin"/>
</dbReference>
<dbReference type="InterPro" id="IPR052953">
    <property type="entry name" value="Ser-rich/MCO-related"/>
</dbReference>
<dbReference type="OrthoDB" id="1921208at2759"/>
<dbReference type="Gene3D" id="2.60.40.420">
    <property type="entry name" value="Cupredoxins - blue copper proteins"/>
    <property type="match status" value="1"/>
</dbReference>
<dbReference type="PANTHER" id="PTHR34883:SF15">
    <property type="entry name" value="EXTRACELLULAR SERINE-RICH PROTEIN"/>
    <property type="match status" value="1"/>
</dbReference>
<dbReference type="AlphaFoldDB" id="A0A2A9NMF0"/>
<keyword evidence="2" id="KW-1185">Reference proteome</keyword>
<evidence type="ECO:0000313" key="2">
    <source>
        <dbReference type="Proteomes" id="UP000242287"/>
    </source>
</evidence>
<evidence type="ECO:0000313" key="1">
    <source>
        <dbReference type="EMBL" id="PFH49427.1"/>
    </source>
</evidence>
<dbReference type="Proteomes" id="UP000242287">
    <property type="component" value="Unassembled WGS sequence"/>
</dbReference>
<dbReference type="SUPFAM" id="SSF49503">
    <property type="entry name" value="Cupredoxins"/>
    <property type="match status" value="1"/>
</dbReference>
<gene>
    <name evidence="1" type="ORF">AMATHDRAFT_147705</name>
</gene>
<accession>A0A2A9NMF0</accession>
<dbReference type="STRING" id="703135.A0A2A9NMF0"/>
<name>A0A2A9NMF0_9AGAR</name>
<dbReference type="EMBL" id="KZ302030">
    <property type="protein sequence ID" value="PFH49427.1"/>
    <property type="molecule type" value="Genomic_DNA"/>
</dbReference>
<sequence>MANGGTTHDVHVGPNDQLVYVPPFINNVRPGDVINFIFHPKNHTATQSTFDTPCVRKPGGFDSGFEPVAAGQQNLPTFQITIPDNNPVYVFCRQGDHCSDDGKQPPVFHENAYSSIVSFVQGWYLL</sequence>
<proteinExistence type="predicted"/>